<evidence type="ECO:0008006" key="2">
    <source>
        <dbReference type="Google" id="ProtNLM"/>
    </source>
</evidence>
<sequence>MSGSIDKTSLGTYIFTFARCYKPMSLKEKLLSNMKEAMKAKDSVKLGTVRSVISAVKNQEIELKKELSEEEILTIVSREVKKRKEASVLYEKGNRPELKDKEIQEMKILQTYLPEQVSEKDLRRRIQEVIAETGAEGMKDFGKIMKTLVPEFKGKADNGLIKELANEYLN</sequence>
<proteinExistence type="predicted"/>
<accession>A0A381P3Q6</accession>
<dbReference type="AlphaFoldDB" id="A0A381P3Q6"/>
<protein>
    <recommendedName>
        <fullName evidence="2">Asn/Gln amidotransferase domain-containing protein</fullName>
    </recommendedName>
</protein>
<name>A0A381P3Q6_9ZZZZ</name>
<dbReference type="PANTHER" id="PTHR28055">
    <property type="entry name" value="ALTERED INHERITANCE OF MITOCHONDRIA PROTEIN 41, MITOCHONDRIAL"/>
    <property type="match status" value="1"/>
</dbReference>
<evidence type="ECO:0000313" key="1">
    <source>
        <dbReference type="EMBL" id="SUZ60858.1"/>
    </source>
</evidence>
<dbReference type="InterPro" id="IPR003789">
    <property type="entry name" value="Asn/Gln_tRNA_amidoTrase-B-like"/>
</dbReference>
<gene>
    <name evidence="1" type="ORF">METZ01_LOCUS13712</name>
</gene>
<dbReference type="GO" id="GO:0016884">
    <property type="term" value="F:carbon-nitrogen ligase activity, with glutamine as amido-N-donor"/>
    <property type="evidence" value="ECO:0007669"/>
    <property type="project" value="InterPro"/>
</dbReference>
<dbReference type="SUPFAM" id="SSF89095">
    <property type="entry name" value="GatB/YqeY motif"/>
    <property type="match status" value="1"/>
</dbReference>
<dbReference type="Gene3D" id="1.10.1510.10">
    <property type="entry name" value="Uncharacterised protein YqeY/AIM41 PF09424, N-terminal domain"/>
    <property type="match status" value="1"/>
</dbReference>
<dbReference type="InterPro" id="IPR023168">
    <property type="entry name" value="GatB_Yqey_C_2"/>
</dbReference>
<dbReference type="Pfam" id="PF09424">
    <property type="entry name" value="YqeY"/>
    <property type="match status" value="1"/>
</dbReference>
<dbReference type="Gene3D" id="1.10.10.410">
    <property type="match status" value="1"/>
</dbReference>
<reference evidence="1" key="1">
    <citation type="submission" date="2018-05" db="EMBL/GenBank/DDBJ databases">
        <authorList>
            <person name="Lanie J.A."/>
            <person name="Ng W.-L."/>
            <person name="Kazmierczak K.M."/>
            <person name="Andrzejewski T.M."/>
            <person name="Davidsen T.M."/>
            <person name="Wayne K.J."/>
            <person name="Tettelin H."/>
            <person name="Glass J.I."/>
            <person name="Rusch D."/>
            <person name="Podicherti R."/>
            <person name="Tsui H.-C.T."/>
            <person name="Winkler M.E."/>
        </authorList>
    </citation>
    <scope>NUCLEOTIDE SEQUENCE</scope>
</reference>
<dbReference type="PANTHER" id="PTHR28055:SF1">
    <property type="entry name" value="ALTERED INHERITANCE OF MITOCHONDRIA PROTEIN 41, MITOCHONDRIAL"/>
    <property type="match status" value="1"/>
</dbReference>
<dbReference type="InterPro" id="IPR042184">
    <property type="entry name" value="YqeY/Aim41_N"/>
</dbReference>
<dbReference type="InterPro" id="IPR019004">
    <property type="entry name" value="YqeY/Aim41"/>
</dbReference>
<dbReference type="EMBL" id="UINC01000770">
    <property type="protein sequence ID" value="SUZ60858.1"/>
    <property type="molecule type" value="Genomic_DNA"/>
</dbReference>
<organism evidence="1">
    <name type="scientific">marine metagenome</name>
    <dbReference type="NCBI Taxonomy" id="408172"/>
    <lineage>
        <taxon>unclassified sequences</taxon>
        <taxon>metagenomes</taxon>
        <taxon>ecological metagenomes</taxon>
    </lineage>
</organism>